<dbReference type="Proteomes" id="UP001055115">
    <property type="component" value="Unassembled WGS sequence"/>
</dbReference>
<sequence length="127" mass="14285">MHISAILLTLATAISAAHALCYEGGRSGKYGEWLKGKDTILEEERLSFACTSLVGRGDVKFHAYETRSTCMQQDLRTKWDFTIKRVSDPGGDGTASMTMDNCLEYLRQEAYGCEYGGRIQNWDWDIT</sequence>
<organism evidence="2 3">
    <name type="scientific">Colletotrichum spaethianum</name>
    <dbReference type="NCBI Taxonomy" id="700344"/>
    <lineage>
        <taxon>Eukaryota</taxon>
        <taxon>Fungi</taxon>
        <taxon>Dikarya</taxon>
        <taxon>Ascomycota</taxon>
        <taxon>Pezizomycotina</taxon>
        <taxon>Sordariomycetes</taxon>
        <taxon>Hypocreomycetidae</taxon>
        <taxon>Glomerellales</taxon>
        <taxon>Glomerellaceae</taxon>
        <taxon>Colletotrichum</taxon>
        <taxon>Colletotrichum spaethianum species complex</taxon>
    </lineage>
</organism>
<evidence type="ECO:0000256" key="1">
    <source>
        <dbReference type="SAM" id="SignalP"/>
    </source>
</evidence>
<protein>
    <recommendedName>
        <fullName evidence="4">Secreted protein</fullName>
    </recommendedName>
</protein>
<keyword evidence="1" id="KW-0732">Signal</keyword>
<feature type="signal peptide" evidence="1">
    <location>
        <begin position="1"/>
        <end position="19"/>
    </location>
</feature>
<dbReference type="GeneID" id="73325447"/>
<evidence type="ECO:0008006" key="4">
    <source>
        <dbReference type="Google" id="ProtNLM"/>
    </source>
</evidence>
<gene>
    <name evidence="2" type="ORF">ColSpa_04645</name>
</gene>
<accession>A0AA37P7L0</accession>
<feature type="chain" id="PRO_5041266896" description="Secreted protein" evidence="1">
    <location>
        <begin position="20"/>
        <end position="127"/>
    </location>
</feature>
<keyword evidence="3" id="KW-1185">Reference proteome</keyword>
<evidence type="ECO:0000313" key="2">
    <source>
        <dbReference type="EMBL" id="GKT44464.1"/>
    </source>
</evidence>
<reference evidence="2 3" key="1">
    <citation type="submission" date="2022-03" db="EMBL/GenBank/DDBJ databases">
        <title>Genome data of Colletotrichum spp.</title>
        <authorList>
            <person name="Utami Y.D."/>
            <person name="Hiruma K."/>
        </authorList>
    </citation>
    <scope>NUCLEOTIDE SEQUENCE [LARGE SCALE GENOMIC DNA]</scope>
    <source>
        <strain evidence="2 3">MAFF 239500</strain>
    </source>
</reference>
<dbReference type="AlphaFoldDB" id="A0AA37P7L0"/>
<evidence type="ECO:0000313" key="3">
    <source>
        <dbReference type="Proteomes" id="UP001055115"/>
    </source>
</evidence>
<proteinExistence type="predicted"/>
<dbReference type="RefSeq" id="XP_049126814.1">
    <property type="nucleotide sequence ID" value="XM_049270857.1"/>
</dbReference>
<dbReference type="EMBL" id="BQXU01000010">
    <property type="protein sequence ID" value="GKT44464.1"/>
    <property type="molecule type" value="Genomic_DNA"/>
</dbReference>
<comment type="caution">
    <text evidence="2">The sequence shown here is derived from an EMBL/GenBank/DDBJ whole genome shotgun (WGS) entry which is preliminary data.</text>
</comment>
<name>A0AA37P7L0_9PEZI</name>